<evidence type="ECO:0000313" key="2">
    <source>
        <dbReference type="EMBL" id="MBF0871883.1"/>
    </source>
</evidence>
<accession>A0A9Q2FMZ8</accession>
<dbReference type="Gene3D" id="2.170.16.10">
    <property type="entry name" value="Hedgehog/Intein (Hint) domain"/>
    <property type="match status" value="1"/>
</dbReference>
<evidence type="ECO:0000313" key="3">
    <source>
        <dbReference type="Proteomes" id="UP000661006"/>
    </source>
</evidence>
<gene>
    <name evidence="2" type="ORF">HKD32_13670</name>
</gene>
<organism evidence="2 3">
    <name type="scientific">Gluconobacter japonicus</name>
    <dbReference type="NCBI Taxonomy" id="376620"/>
    <lineage>
        <taxon>Bacteria</taxon>
        <taxon>Pseudomonadati</taxon>
        <taxon>Pseudomonadota</taxon>
        <taxon>Alphaproteobacteria</taxon>
        <taxon>Acetobacterales</taxon>
        <taxon>Acetobacteraceae</taxon>
        <taxon>Gluconobacter</taxon>
    </lineage>
</organism>
<protein>
    <recommendedName>
        <fullName evidence="1">Hedgehog/Intein (Hint) domain-containing protein</fullName>
    </recommendedName>
</protein>
<dbReference type="SUPFAM" id="SSF51294">
    <property type="entry name" value="Hedgehog/intein (Hint) domain"/>
    <property type="match status" value="1"/>
</dbReference>
<dbReference type="AlphaFoldDB" id="A0A9Q2FMZ8"/>
<feature type="domain" description="Hedgehog/Intein (Hint)" evidence="1">
    <location>
        <begin position="242"/>
        <end position="381"/>
    </location>
</feature>
<sequence length="588" mass="62426">MSLLYGYDHTVTKSGSYTLVPALPVLGLISIGGASANFSGKNVNASVNFSPSLISLANPWSVTSSNNAFVTVTGLTGGVVNALTGATFTADGGTISMDSASTISALSGSTYNISSGGKLILNSVQNQAAISALSGSKVAFGKGGGTLLINPGSNVSVISFQSISGFENAGSTIEIPGATKVVSVSKNGSSTNIVTDNGKTITVSGDFYDYGANNNLFQSYQDGNLFISSTPLNNTNQNGVLVCFLRDSIISVPNGKKAVQDIVMGDEVLCYKDGVTYTDIVTWAGHAHCTVRPYLPLDQAGYPVRILKDAVSDGVPFKDMLITAEHCLFFDGKFVPARMLVNGRSIFYDTSITSYDYYHIETEEHSVIMADGMLTESYLDTGNRSAFRQAGDVVSLTPSRNLSWEDAAASLTVDRDLVEPLFRQIETRAVHLNSPLMTDTLSLTQENDLHLVTDTGATLRPIRKNNDRIMFMIPAGVENVRIVSNASRPCDVVGPFVDDRRMLGLLVGDVQLFEGHATKTLTSHLQDIDLSGWNNVEDGMSRWTNGSALLPLGTRPIGSIALMALQIHASGPYLASGAEAADLHALQA</sequence>
<name>A0A9Q2FMZ8_GLUJA</name>
<reference evidence="2" key="2">
    <citation type="submission" date="2020-11" db="EMBL/GenBank/DDBJ databases">
        <title>Description of novel Gluconobacter species.</title>
        <authorList>
            <person name="Cleenwerck I."/>
            <person name="Cnockaert M."/>
            <person name="Borremans W."/>
            <person name="Wieme A.D."/>
            <person name="De Vuyst L."/>
            <person name="Vandamme P."/>
        </authorList>
    </citation>
    <scope>NUCLEOTIDE SEQUENCE</scope>
    <source>
        <strain evidence="2">R71697</strain>
    </source>
</reference>
<dbReference type="Pfam" id="PF13403">
    <property type="entry name" value="Hint_2"/>
    <property type="match status" value="1"/>
</dbReference>
<reference evidence="2" key="1">
    <citation type="submission" date="2020-04" db="EMBL/GenBank/DDBJ databases">
        <authorList>
            <person name="Sombolestani A."/>
        </authorList>
    </citation>
    <scope>NUCLEOTIDE SEQUENCE</scope>
    <source>
        <strain evidence="2">R71697</strain>
    </source>
</reference>
<proteinExistence type="predicted"/>
<dbReference type="InterPro" id="IPR036844">
    <property type="entry name" value="Hint_dom_sf"/>
</dbReference>
<dbReference type="InterPro" id="IPR028992">
    <property type="entry name" value="Hedgehog/Intein_dom"/>
</dbReference>
<dbReference type="EMBL" id="JABCQN010000009">
    <property type="protein sequence ID" value="MBF0871883.1"/>
    <property type="molecule type" value="Genomic_DNA"/>
</dbReference>
<evidence type="ECO:0000259" key="1">
    <source>
        <dbReference type="Pfam" id="PF13403"/>
    </source>
</evidence>
<comment type="caution">
    <text evidence="2">The sequence shown here is derived from an EMBL/GenBank/DDBJ whole genome shotgun (WGS) entry which is preliminary data.</text>
</comment>
<dbReference type="Proteomes" id="UP000661006">
    <property type="component" value="Unassembled WGS sequence"/>
</dbReference>